<dbReference type="EMBL" id="PZKG01000047">
    <property type="protein sequence ID" value="PTE21530.1"/>
    <property type="molecule type" value="Genomic_DNA"/>
</dbReference>
<keyword evidence="2" id="KW-0808">Transferase</keyword>
<dbReference type="Gene3D" id="3.30.470.10">
    <property type="match status" value="1"/>
</dbReference>
<keyword evidence="2" id="KW-0032">Aminotransferase</keyword>
<dbReference type="SUPFAM" id="SSF56752">
    <property type="entry name" value="D-aminoacid aminotransferase-like PLP-dependent enzymes"/>
    <property type="match status" value="1"/>
</dbReference>
<dbReference type="InterPro" id="IPR043131">
    <property type="entry name" value="BCAT-like_N"/>
</dbReference>
<protein>
    <recommendedName>
        <fullName evidence="1">Probable branched-chain-amino-acid aminotransferase</fullName>
    </recommendedName>
</protein>
<dbReference type="GO" id="GO:0008483">
    <property type="term" value="F:transaminase activity"/>
    <property type="evidence" value="ECO:0007669"/>
    <property type="project" value="UniProtKB-KW"/>
</dbReference>
<dbReference type="Proteomes" id="UP000241010">
    <property type="component" value="Unassembled WGS sequence"/>
</dbReference>
<keyword evidence="3" id="KW-1185">Reference proteome</keyword>
<dbReference type="Gene3D" id="3.20.10.10">
    <property type="entry name" value="D-amino Acid Aminotransferase, subunit A, domain 2"/>
    <property type="match status" value="1"/>
</dbReference>
<accession>A0A2T4JUD2</accession>
<dbReference type="NCBIfam" id="NF005731">
    <property type="entry name" value="PRK07546.1-5"/>
    <property type="match status" value="1"/>
</dbReference>
<dbReference type="OrthoDB" id="9809239at2"/>
<dbReference type="InterPro" id="IPR043132">
    <property type="entry name" value="BCAT-like_C"/>
</dbReference>
<dbReference type="AlphaFoldDB" id="A0A2T4JUD2"/>
<sequence length="215" mass="22928">MGGGAVEGTFRRVAGDDSLRLIETLGWDGAVFPREERHLARLTRAAARFGWRCDGAAAALRAAAPQGPARMRLTLAATGAIEVTASPLPPGKPIWRLGLAEARLASDDPWLQVKSSRRAAYDAARAALPPGLDEVVFLNERGEVCDGTITTLFFDAGDGLRTPPLTSGLLPGVLREEMLAQGRCREAVLHAADLGRVQLWLGNSLRGLVRADWAG</sequence>
<name>A0A2T4JUD2_9RHOB</name>
<dbReference type="InterPro" id="IPR036038">
    <property type="entry name" value="Aminotransferase-like"/>
</dbReference>
<reference evidence="2 3" key="1">
    <citation type="submission" date="2018-03" db="EMBL/GenBank/DDBJ databases">
        <title>Cereibacter changlensis.</title>
        <authorList>
            <person name="Meyer T.E."/>
            <person name="Miller S."/>
            <person name="Lodha T."/>
            <person name="Gandham S."/>
            <person name="Chintalapati S."/>
            <person name="Chintalapati V.R."/>
        </authorList>
    </citation>
    <scope>NUCLEOTIDE SEQUENCE [LARGE SCALE GENOMIC DNA]</scope>
    <source>
        <strain evidence="2 3">JA139</strain>
    </source>
</reference>
<evidence type="ECO:0000256" key="1">
    <source>
        <dbReference type="ARBA" id="ARBA00014472"/>
    </source>
</evidence>
<organism evidence="2 3">
    <name type="scientific">Cereibacter changlensis JA139</name>
    <dbReference type="NCBI Taxonomy" id="1188249"/>
    <lineage>
        <taxon>Bacteria</taxon>
        <taxon>Pseudomonadati</taxon>
        <taxon>Pseudomonadota</taxon>
        <taxon>Alphaproteobacteria</taxon>
        <taxon>Rhodobacterales</taxon>
        <taxon>Paracoccaceae</taxon>
        <taxon>Cereibacter</taxon>
    </lineage>
</organism>
<proteinExistence type="predicted"/>
<dbReference type="Pfam" id="PF01063">
    <property type="entry name" value="Aminotran_4"/>
    <property type="match status" value="1"/>
</dbReference>
<evidence type="ECO:0000313" key="2">
    <source>
        <dbReference type="EMBL" id="PTE21530.1"/>
    </source>
</evidence>
<gene>
    <name evidence="2" type="ORF">C5F48_11690</name>
</gene>
<comment type="caution">
    <text evidence="2">The sequence shown here is derived from an EMBL/GenBank/DDBJ whole genome shotgun (WGS) entry which is preliminary data.</text>
</comment>
<evidence type="ECO:0000313" key="3">
    <source>
        <dbReference type="Proteomes" id="UP000241010"/>
    </source>
</evidence>
<dbReference type="NCBIfam" id="NF005729">
    <property type="entry name" value="PRK07546.1-3"/>
    <property type="match status" value="1"/>
</dbReference>
<dbReference type="InterPro" id="IPR001544">
    <property type="entry name" value="Aminotrans_IV"/>
</dbReference>